<comment type="similarity">
    <text evidence="1">Belongs to the four-carbon acid sugar kinase family.</text>
</comment>
<keyword evidence="5" id="KW-0067">ATP-binding</keyword>
<dbReference type="Gene3D" id="3.40.980.20">
    <property type="entry name" value="Four-carbon acid sugar kinase, nucleotide binding domain"/>
    <property type="match status" value="1"/>
</dbReference>
<accession>A0A3B0MVW4</accession>
<dbReference type="InterPro" id="IPR050007">
    <property type="entry name" value="OtnK"/>
</dbReference>
<feature type="domain" description="Four-carbon acid sugar kinase N-terminal" evidence="13">
    <location>
        <begin position="3"/>
        <end position="227"/>
    </location>
</feature>
<dbReference type="Pfam" id="PF07005">
    <property type="entry name" value="SBD_N"/>
    <property type="match status" value="1"/>
</dbReference>
<evidence type="ECO:0000256" key="7">
    <source>
        <dbReference type="ARBA" id="ARBA00035898"/>
    </source>
</evidence>
<comment type="catalytic activity">
    <reaction evidence="8">
        <text>3-dehydro-D-erythronate + ATP = 3-dehydro-4-O-phospho-D-erythronate + ADP + H(+)</text>
        <dbReference type="Rhea" id="RHEA:52556"/>
        <dbReference type="ChEBI" id="CHEBI:15378"/>
        <dbReference type="ChEBI" id="CHEBI:30616"/>
        <dbReference type="ChEBI" id="CHEBI:57958"/>
        <dbReference type="ChEBI" id="CHEBI:136593"/>
        <dbReference type="ChEBI" id="CHEBI:456216"/>
        <dbReference type="EC" id="2.7.1.217"/>
    </reaction>
</comment>
<evidence type="ECO:0000256" key="11">
    <source>
        <dbReference type="ARBA" id="ARBA00039461"/>
    </source>
</evidence>
<evidence type="ECO:0000256" key="5">
    <source>
        <dbReference type="ARBA" id="ARBA00022840"/>
    </source>
</evidence>
<keyword evidence="16" id="KW-1185">Reference proteome</keyword>
<evidence type="ECO:0000256" key="10">
    <source>
        <dbReference type="ARBA" id="ARBA00039095"/>
    </source>
</evidence>
<evidence type="ECO:0000256" key="12">
    <source>
        <dbReference type="ARBA" id="ARBA00041377"/>
    </source>
</evidence>
<dbReference type="GO" id="GO:0016301">
    <property type="term" value="F:kinase activity"/>
    <property type="evidence" value="ECO:0007669"/>
    <property type="project" value="UniProtKB-KW"/>
</dbReference>
<dbReference type="Pfam" id="PF17042">
    <property type="entry name" value="NBD_C"/>
    <property type="match status" value="1"/>
</dbReference>
<gene>
    <name evidence="15" type="ORF">ROE7235_03680</name>
</gene>
<feature type="domain" description="Four-carbon acid sugar kinase nucleotide binding" evidence="14">
    <location>
        <begin position="253"/>
        <end position="405"/>
    </location>
</feature>
<dbReference type="SUPFAM" id="SSF142764">
    <property type="entry name" value="YgbK-like"/>
    <property type="match status" value="1"/>
</dbReference>
<evidence type="ECO:0000313" key="16">
    <source>
        <dbReference type="Proteomes" id="UP000272908"/>
    </source>
</evidence>
<dbReference type="InterPro" id="IPR037051">
    <property type="entry name" value="4-carb_acid_sugar_kinase_N_sf"/>
</dbReference>
<dbReference type="Proteomes" id="UP000272908">
    <property type="component" value="Unassembled WGS sequence"/>
</dbReference>
<dbReference type="AlphaFoldDB" id="A0A3B0MVW4"/>
<evidence type="ECO:0000256" key="9">
    <source>
        <dbReference type="ARBA" id="ARBA00037335"/>
    </source>
</evidence>
<evidence type="ECO:0000256" key="8">
    <source>
        <dbReference type="ARBA" id="ARBA00036346"/>
    </source>
</evidence>
<sequence length="417" mass="43836">MLLGCIGDDFTGSSDLANTLSKQGMKTVLYNGIPKNATDVTAEAAVVALKSRSISPKDAVGQSLLALDWLIEQGCEQFFFKYCSTFDSTREGNIGPVIDALAEALQVNQVLVCPAFPGAGRTVYQGHLFVNDRLLNESGMENHPLTPMTDPDIRRWLGYQTKNNVRHVASTDILAGSEAIKAALVREAKAGRHLVVLDALRDDDLMQIGEAANGLKLVTGGSGVALGLPENFRKRGAIMATPRSWAGQIGKAVVLSGSCSKATLGQIAAHSQNHPIFEIEAEQVLSGKLTPQDVAGWLLAADGTPLAYSSADPEVVKQNQAAFGREKTARAFEDFFANTAQLLVAGGIESIIVGGGETSGAVVEGLGLSAMEIGPEIAPGVPALRCNERLVIALKSGNFGGADFFAQAAAMLSQVQS</sequence>
<dbReference type="InterPro" id="IPR042213">
    <property type="entry name" value="NBD_C_sf"/>
</dbReference>
<dbReference type="RefSeq" id="WP_121097204.1">
    <property type="nucleotide sequence ID" value="NZ_UIHC01000088.1"/>
</dbReference>
<keyword evidence="2" id="KW-0808">Transferase</keyword>
<evidence type="ECO:0000256" key="1">
    <source>
        <dbReference type="ARBA" id="ARBA00005715"/>
    </source>
</evidence>
<comment type="catalytic activity">
    <reaction evidence="7">
        <text>3-dehydro-L-erythronate + ATP = 3-dehydro-4-O-phospho-L-erythronate + ADP + H(+)</text>
        <dbReference type="Rhea" id="RHEA:52552"/>
        <dbReference type="ChEBI" id="CHEBI:15378"/>
        <dbReference type="ChEBI" id="CHEBI:30616"/>
        <dbReference type="ChEBI" id="CHEBI:136592"/>
        <dbReference type="ChEBI" id="CHEBI:136670"/>
        <dbReference type="ChEBI" id="CHEBI:456216"/>
        <dbReference type="EC" id="2.7.1.217"/>
    </reaction>
</comment>
<organism evidence="15 16">
    <name type="scientific">Roseinatronobacter ekhonensis</name>
    <dbReference type="NCBI Taxonomy" id="254356"/>
    <lineage>
        <taxon>Bacteria</taxon>
        <taxon>Pseudomonadati</taxon>
        <taxon>Pseudomonadota</taxon>
        <taxon>Alphaproteobacteria</taxon>
        <taxon>Rhodobacterales</taxon>
        <taxon>Paracoccaceae</taxon>
        <taxon>Roseinatronobacter</taxon>
    </lineage>
</organism>
<keyword evidence="3" id="KW-0547">Nucleotide-binding</keyword>
<dbReference type="NCBIfam" id="NF043035">
    <property type="entry name" value="OxoTetrKin"/>
    <property type="match status" value="1"/>
</dbReference>
<comment type="function">
    <text evidence="9">Catalyzes the ATP-dependent phosphorylation of 3-oxo-tetronate to 3-oxo-tetronate 4-phosphate.</text>
</comment>
<protein>
    <recommendedName>
        <fullName evidence="11">3-oxo-tetronate kinase</fullName>
        <ecNumber evidence="10">2.7.1.217</ecNumber>
    </recommendedName>
    <alternativeName>
        <fullName evidence="12">3-dehydrotetronate 4-kinase</fullName>
    </alternativeName>
</protein>
<evidence type="ECO:0000313" key="15">
    <source>
        <dbReference type="EMBL" id="SUZ33899.1"/>
    </source>
</evidence>
<evidence type="ECO:0000259" key="14">
    <source>
        <dbReference type="Pfam" id="PF17042"/>
    </source>
</evidence>
<name>A0A3B0MVW4_9RHOB</name>
<dbReference type="OrthoDB" id="191465at2"/>
<evidence type="ECO:0000256" key="3">
    <source>
        <dbReference type="ARBA" id="ARBA00022741"/>
    </source>
</evidence>
<dbReference type="InterPro" id="IPR031475">
    <property type="entry name" value="NBD_C"/>
</dbReference>
<reference evidence="16" key="1">
    <citation type="submission" date="2018-08" db="EMBL/GenBank/DDBJ databases">
        <authorList>
            <person name="Rodrigo-Torres L."/>
            <person name="Arahal R. D."/>
            <person name="Lucena T."/>
        </authorList>
    </citation>
    <scope>NUCLEOTIDE SEQUENCE [LARGE SCALE GENOMIC DNA]</scope>
    <source>
        <strain evidence="16">CECT 7235</strain>
    </source>
</reference>
<evidence type="ECO:0000256" key="6">
    <source>
        <dbReference type="ARBA" id="ARBA00023277"/>
    </source>
</evidence>
<keyword evidence="4" id="KW-0418">Kinase</keyword>
<dbReference type="InterPro" id="IPR010737">
    <property type="entry name" value="4-carb_acid_sugar_kinase_N"/>
</dbReference>
<evidence type="ECO:0000259" key="13">
    <source>
        <dbReference type="Pfam" id="PF07005"/>
    </source>
</evidence>
<dbReference type="Gene3D" id="3.40.50.10840">
    <property type="entry name" value="Putative sugar-binding, N-terminal domain"/>
    <property type="match status" value="1"/>
</dbReference>
<evidence type="ECO:0000256" key="2">
    <source>
        <dbReference type="ARBA" id="ARBA00022679"/>
    </source>
</evidence>
<dbReference type="EC" id="2.7.1.217" evidence="10"/>
<proteinExistence type="inferred from homology"/>
<evidence type="ECO:0000256" key="4">
    <source>
        <dbReference type="ARBA" id="ARBA00022777"/>
    </source>
</evidence>
<dbReference type="GO" id="GO:0005524">
    <property type="term" value="F:ATP binding"/>
    <property type="evidence" value="ECO:0007669"/>
    <property type="project" value="UniProtKB-KW"/>
</dbReference>
<dbReference type="EMBL" id="UIHC01000088">
    <property type="protein sequence ID" value="SUZ33899.1"/>
    <property type="molecule type" value="Genomic_DNA"/>
</dbReference>
<keyword evidence="6" id="KW-0119">Carbohydrate metabolism</keyword>